<evidence type="ECO:0000256" key="1">
    <source>
        <dbReference type="SAM" id="MobiDB-lite"/>
    </source>
</evidence>
<dbReference type="EMBL" id="JAATIQ010000040">
    <property type="protein sequence ID" value="KAF4395503.1"/>
    <property type="molecule type" value="Genomic_DNA"/>
</dbReference>
<dbReference type="PANTHER" id="PTHR33156">
    <property type="entry name" value="OS02G0230000 PROTEIN"/>
    <property type="match status" value="1"/>
</dbReference>
<protein>
    <submittedName>
        <fullName evidence="2">Uncharacterized protein</fullName>
    </submittedName>
</protein>
<dbReference type="InterPro" id="IPR043459">
    <property type="entry name" value="NFD6/NOXY2-like"/>
</dbReference>
<dbReference type="EMBL" id="JAATIP010000153">
    <property type="protein sequence ID" value="KAF4366113.1"/>
    <property type="molecule type" value="Genomic_DNA"/>
</dbReference>
<evidence type="ECO:0000313" key="5">
    <source>
        <dbReference type="Proteomes" id="UP000583929"/>
    </source>
</evidence>
<dbReference type="Proteomes" id="UP000583929">
    <property type="component" value="Unassembled WGS sequence"/>
</dbReference>
<feature type="compositionally biased region" description="Polar residues" evidence="1">
    <location>
        <begin position="1"/>
        <end position="11"/>
    </location>
</feature>
<accession>A0A7J6F5X2</accession>
<evidence type="ECO:0000313" key="3">
    <source>
        <dbReference type="EMBL" id="KAF4395503.1"/>
    </source>
</evidence>
<sequence>MAANCVRQTLRASSASAKSLWSSSPAAFASKASKSTGLGASKPNLASPSPFHKLNSSRLPVELAGLQSLMPLHSATAAALSTSLLSLHNNKWGCLSEGFATPL</sequence>
<gene>
    <name evidence="2" type="ORF">F8388_014831</name>
    <name evidence="3" type="ORF">G4B88_010967</name>
</gene>
<dbReference type="GO" id="GO:0005739">
    <property type="term" value="C:mitochondrion"/>
    <property type="evidence" value="ECO:0007669"/>
    <property type="project" value="TreeGrafter"/>
</dbReference>
<keyword evidence="5" id="KW-1185">Reference proteome</keyword>
<name>A0A7J6F5X2_CANSA</name>
<organism evidence="2 4">
    <name type="scientific">Cannabis sativa</name>
    <name type="common">Hemp</name>
    <name type="synonym">Marijuana</name>
    <dbReference type="NCBI Taxonomy" id="3483"/>
    <lineage>
        <taxon>Eukaryota</taxon>
        <taxon>Viridiplantae</taxon>
        <taxon>Streptophyta</taxon>
        <taxon>Embryophyta</taxon>
        <taxon>Tracheophyta</taxon>
        <taxon>Spermatophyta</taxon>
        <taxon>Magnoliopsida</taxon>
        <taxon>eudicotyledons</taxon>
        <taxon>Gunneridae</taxon>
        <taxon>Pentapetalae</taxon>
        <taxon>rosids</taxon>
        <taxon>fabids</taxon>
        <taxon>Rosales</taxon>
        <taxon>Cannabaceae</taxon>
        <taxon>Cannabis</taxon>
    </lineage>
</organism>
<dbReference type="AlphaFoldDB" id="A0A7J6F5X2"/>
<proteinExistence type="predicted"/>
<comment type="caution">
    <text evidence="2">The sequence shown here is derived from an EMBL/GenBank/DDBJ whole genome shotgun (WGS) entry which is preliminary data.</text>
</comment>
<evidence type="ECO:0000313" key="2">
    <source>
        <dbReference type="EMBL" id="KAF4366113.1"/>
    </source>
</evidence>
<feature type="region of interest" description="Disordered" evidence="1">
    <location>
        <begin position="1"/>
        <end position="23"/>
    </location>
</feature>
<feature type="compositionally biased region" description="Low complexity" evidence="1">
    <location>
        <begin position="12"/>
        <end position="23"/>
    </location>
</feature>
<evidence type="ECO:0000313" key="4">
    <source>
        <dbReference type="Proteomes" id="UP000525078"/>
    </source>
</evidence>
<dbReference type="PANTHER" id="PTHR33156:SF2">
    <property type="entry name" value="OS01G0738000 PROTEIN"/>
    <property type="match status" value="1"/>
</dbReference>
<reference evidence="4 5" key="1">
    <citation type="journal article" date="2020" name="bioRxiv">
        <title>Sequence and annotation of 42 cannabis genomes reveals extensive copy number variation in cannabinoid synthesis and pathogen resistance genes.</title>
        <authorList>
            <person name="Mckernan K.J."/>
            <person name="Helbert Y."/>
            <person name="Kane L.T."/>
            <person name="Ebling H."/>
            <person name="Zhang L."/>
            <person name="Liu B."/>
            <person name="Eaton Z."/>
            <person name="Mclaughlin S."/>
            <person name="Kingan S."/>
            <person name="Baybayan P."/>
            <person name="Concepcion G."/>
            <person name="Jordan M."/>
            <person name="Riva A."/>
            <person name="Barbazuk W."/>
            <person name="Harkins T."/>
        </authorList>
    </citation>
    <scope>NUCLEOTIDE SEQUENCE [LARGE SCALE GENOMIC DNA]</scope>
    <source>
        <strain evidence="4 5">cv. Jamaican Lion 4</strain>
        <strain evidence="3">Father</strain>
        <strain evidence="2">Mother</strain>
        <tissue evidence="2">Leaf</tissue>
    </source>
</reference>
<dbReference type="Proteomes" id="UP000525078">
    <property type="component" value="Unassembled WGS sequence"/>
</dbReference>